<accession>A0A6V2TH31</accession>
<dbReference type="PANTHER" id="PTHR15487">
    <property type="entry name" value="ADP-RIBOSYLATION FACTOR-LIKE PROTEIN 2-BINDING PROTEIN"/>
    <property type="match status" value="1"/>
</dbReference>
<keyword evidence="12" id="KW-0966">Cell projection</keyword>
<feature type="compositionally biased region" description="Polar residues" evidence="13">
    <location>
        <begin position="182"/>
        <end position="192"/>
    </location>
</feature>
<evidence type="ECO:0000256" key="10">
    <source>
        <dbReference type="ARBA" id="ARBA00023212"/>
    </source>
</evidence>
<dbReference type="GO" id="GO:0005634">
    <property type="term" value="C:nucleus"/>
    <property type="evidence" value="ECO:0007669"/>
    <property type="project" value="UniProtKB-SubCell"/>
</dbReference>
<sequence>MADTAGEGTHISAEELDLLQSEDADEPLAPGEEEVLEIGQSTNQTELEFDMVVGALEEILLDEEFTDLQTPFFKQHCDEFEDTDENKLEYTDIFNSYTEMIEEFLAGRLAAAVPGFSMERFLKQLEERNERGEVTGDVFDMLLSLTDFMEFKHIMLSHKEGGGADGGAGPGGLELLGVGPGFQSSVGESKHS</sequence>
<evidence type="ECO:0000313" key="15">
    <source>
        <dbReference type="EMBL" id="CAE0643239.1"/>
    </source>
</evidence>
<name>A0A6V2TH31_HETAK</name>
<gene>
    <name evidence="15" type="ORF">HAKA00212_LOCUS21996</name>
</gene>
<evidence type="ECO:0000256" key="9">
    <source>
        <dbReference type="ARBA" id="ARBA00023128"/>
    </source>
</evidence>
<dbReference type="GO" id="GO:0051457">
    <property type="term" value="P:maintenance of protein location in nucleus"/>
    <property type="evidence" value="ECO:0007669"/>
    <property type="project" value="TreeGrafter"/>
</dbReference>
<evidence type="ECO:0000256" key="11">
    <source>
        <dbReference type="ARBA" id="ARBA00023242"/>
    </source>
</evidence>
<comment type="subcellular location">
    <subcellularLocation>
        <location evidence="1">Cytoplasm</location>
        <location evidence="1">Cytoskeleton</location>
        <location evidence="1">Cilium basal body</location>
    </subcellularLocation>
    <subcellularLocation>
        <location evidence="3">Cytoplasm</location>
        <location evidence="3">Cytoskeleton</location>
        <location evidence="3">Microtubule organizing center</location>
        <location evidence="3">Centrosome</location>
    </subcellularLocation>
    <subcellularLocation>
        <location evidence="4">Mitochondrion intermembrane space</location>
    </subcellularLocation>
    <subcellularLocation>
        <location evidence="2">Nucleus</location>
    </subcellularLocation>
</comment>
<evidence type="ECO:0000256" key="4">
    <source>
        <dbReference type="ARBA" id="ARBA00004569"/>
    </source>
</evidence>
<dbReference type="InterPro" id="IPR038849">
    <property type="entry name" value="ARL2BP"/>
</dbReference>
<keyword evidence="10" id="KW-0206">Cytoskeleton</keyword>
<dbReference type="InterPro" id="IPR023379">
    <property type="entry name" value="BART_dom"/>
</dbReference>
<keyword evidence="8" id="KW-0969">Cilium</keyword>
<comment type="similarity">
    <text evidence="5">Belongs to the ARL2BP family.</text>
</comment>
<dbReference type="GO" id="GO:0005813">
    <property type="term" value="C:centrosome"/>
    <property type="evidence" value="ECO:0007669"/>
    <property type="project" value="UniProtKB-SubCell"/>
</dbReference>
<keyword evidence="11" id="KW-0539">Nucleus</keyword>
<evidence type="ECO:0000259" key="14">
    <source>
        <dbReference type="Pfam" id="PF11527"/>
    </source>
</evidence>
<reference evidence="15" key="1">
    <citation type="submission" date="2021-01" db="EMBL/GenBank/DDBJ databases">
        <authorList>
            <person name="Corre E."/>
            <person name="Pelletier E."/>
            <person name="Niang G."/>
            <person name="Scheremetjew M."/>
            <person name="Finn R."/>
            <person name="Kale V."/>
            <person name="Holt S."/>
            <person name="Cochrane G."/>
            <person name="Meng A."/>
            <person name="Brown T."/>
            <person name="Cohen L."/>
        </authorList>
    </citation>
    <scope>NUCLEOTIDE SEQUENCE</scope>
    <source>
        <strain evidence="15">CCMP3107</strain>
    </source>
</reference>
<evidence type="ECO:0000256" key="7">
    <source>
        <dbReference type="ARBA" id="ARBA00022490"/>
    </source>
</evidence>
<proteinExistence type="inferred from homology"/>
<keyword evidence="9" id="KW-0496">Mitochondrion</keyword>
<evidence type="ECO:0000256" key="1">
    <source>
        <dbReference type="ARBA" id="ARBA00004120"/>
    </source>
</evidence>
<dbReference type="EMBL" id="HBIU01049536">
    <property type="protein sequence ID" value="CAE0643239.1"/>
    <property type="molecule type" value="Transcribed_RNA"/>
</dbReference>
<feature type="region of interest" description="Disordered" evidence="13">
    <location>
        <begin position="1"/>
        <end position="30"/>
    </location>
</feature>
<evidence type="ECO:0000256" key="6">
    <source>
        <dbReference type="ARBA" id="ARBA00014849"/>
    </source>
</evidence>
<feature type="region of interest" description="Disordered" evidence="13">
    <location>
        <begin position="162"/>
        <end position="192"/>
    </location>
</feature>
<feature type="domain" description="BART" evidence="14">
    <location>
        <begin position="48"/>
        <end position="160"/>
    </location>
</feature>
<feature type="compositionally biased region" description="Acidic residues" evidence="13">
    <location>
        <begin position="14"/>
        <end position="30"/>
    </location>
</feature>
<feature type="compositionally biased region" description="Gly residues" evidence="13">
    <location>
        <begin position="163"/>
        <end position="180"/>
    </location>
</feature>
<keyword evidence="7" id="KW-0963">Cytoplasm</keyword>
<evidence type="ECO:0000256" key="8">
    <source>
        <dbReference type="ARBA" id="ARBA00023069"/>
    </source>
</evidence>
<dbReference type="GO" id="GO:0005758">
    <property type="term" value="C:mitochondrial intermembrane space"/>
    <property type="evidence" value="ECO:0007669"/>
    <property type="project" value="UniProtKB-SubCell"/>
</dbReference>
<organism evidence="15">
    <name type="scientific">Heterosigma akashiwo</name>
    <name type="common">Chromophytic alga</name>
    <name type="synonym">Heterosigma carterae</name>
    <dbReference type="NCBI Taxonomy" id="2829"/>
    <lineage>
        <taxon>Eukaryota</taxon>
        <taxon>Sar</taxon>
        <taxon>Stramenopiles</taxon>
        <taxon>Ochrophyta</taxon>
        <taxon>Raphidophyceae</taxon>
        <taxon>Chattonellales</taxon>
        <taxon>Chattonellaceae</taxon>
        <taxon>Heterosigma</taxon>
    </lineage>
</organism>
<evidence type="ECO:0000256" key="13">
    <source>
        <dbReference type="SAM" id="MobiDB-lite"/>
    </source>
</evidence>
<evidence type="ECO:0000256" key="12">
    <source>
        <dbReference type="ARBA" id="ARBA00023273"/>
    </source>
</evidence>
<evidence type="ECO:0000256" key="3">
    <source>
        <dbReference type="ARBA" id="ARBA00004300"/>
    </source>
</evidence>
<evidence type="ECO:0000256" key="5">
    <source>
        <dbReference type="ARBA" id="ARBA00009880"/>
    </source>
</evidence>
<dbReference type="Pfam" id="PF11527">
    <property type="entry name" value="ARL2_Bind_BART"/>
    <property type="match status" value="1"/>
</dbReference>
<evidence type="ECO:0000256" key="2">
    <source>
        <dbReference type="ARBA" id="ARBA00004123"/>
    </source>
</evidence>
<dbReference type="Gene3D" id="1.20.1520.10">
    <property type="entry name" value="ADP-ribosylation factor-like 2-binding protein, domain"/>
    <property type="match status" value="1"/>
</dbReference>
<dbReference type="InterPro" id="IPR042541">
    <property type="entry name" value="BART_sf"/>
</dbReference>
<protein>
    <recommendedName>
        <fullName evidence="6">ADP-ribosylation factor-like protein 2-binding protein</fullName>
    </recommendedName>
</protein>
<dbReference type="AlphaFoldDB" id="A0A6V2TH31"/>
<dbReference type="PANTHER" id="PTHR15487:SF4">
    <property type="entry name" value="ADP-RIBOSYLATION FACTOR-LIKE PROTEIN 2-BINDING PROTEIN"/>
    <property type="match status" value="1"/>
</dbReference>